<dbReference type="Proteomes" id="UP000260828">
    <property type="component" value="Unassembled WGS sequence"/>
</dbReference>
<protein>
    <submittedName>
        <fullName evidence="1">Uncharacterized protein</fullName>
    </submittedName>
</protein>
<sequence length="94" mass="10713">MRMDQTVIYNGQILTLTRFWATGEPCLWITAPEQIGMPKMEFVGGHPDEYCIFLKNLTETELAQITSPDGAPLDVIEELRQHLMGKEKPYGTTR</sequence>
<organism evidence="1 2">
    <name type="scientific">Anaerotruncus colihominis</name>
    <dbReference type="NCBI Taxonomy" id="169435"/>
    <lineage>
        <taxon>Bacteria</taxon>
        <taxon>Bacillati</taxon>
        <taxon>Bacillota</taxon>
        <taxon>Clostridia</taxon>
        <taxon>Eubacteriales</taxon>
        <taxon>Oscillospiraceae</taxon>
        <taxon>Anaerotruncus</taxon>
    </lineage>
</organism>
<comment type="caution">
    <text evidence="1">The sequence shown here is derived from an EMBL/GenBank/DDBJ whole genome shotgun (WGS) entry which is preliminary data.</text>
</comment>
<evidence type="ECO:0000313" key="1">
    <source>
        <dbReference type="EMBL" id="RGE70419.1"/>
    </source>
</evidence>
<proteinExistence type="predicted"/>
<dbReference type="EMBL" id="QVME01000001">
    <property type="protein sequence ID" value="RGE70419.1"/>
    <property type="molecule type" value="Genomic_DNA"/>
</dbReference>
<gene>
    <name evidence="1" type="ORF">DXC40_05075</name>
</gene>
<dbReference type="AlphaFoldDB" id="A0A3E3ITK2"/>
<accession>A0A3E3ITK2</accession>
<reference evidence="1 2" key="1">
    <citation type="submission" date="2018-08" db="EMBL/GenBank/DDBJ databases">
        <title>A genome reference for cultivated species of the human gut microbiota.</title>
        <authorList>
            <person name="Zou Y."/>
            <person name="Xue W."/>
            <person name="Luo G."/>
        </authorList>
    </citation>
    <scope>NUCLEOTIDE SEQUENCE [LARGE SCALE GENOMIC DNA]</scope>
    <source>
        <strain evidence="1 2">TF05-12AC</strain>
    </source>
</reference>
<name>A0A3E3ITK2_9FIRM</name>
<evidence type="ECO:0000313" key="2">
    <source>
        <dbReference type="Proteomes" id="UP000260828"/>
    </source>
</evidence>